<dbReference type="Pfam" id="PF05739">
    <property type="entry name" value="SNARE"/>
    <property type="match status" value="1"/>
</dbReference>
<comment type="similarity">
    <text evidence="2">Belongs to the syntaxin family.</text>
</comment>
<evidence type="ECO:0000259" key="12">
    <source>
        <dbReference type="PROSITE" id="PS50192"/>
    </source>
</evidence>
<keyword evidence="7" id="KW-0333">Golgi apparatus</keyword>
<dbReference type="GO" id="GO:0000149">
    <property type="term" value="F:SNARE binding"/>
    <property type="evidence" value="ECO:0007669"/>
    <property type="project" value="TreeGrafter"/>
</dbReference>
<evidence type="ECO:0000256" key="6">
    <source>
        <dbReference type="ARBA" id="ARBA00022989"/>
    </source>
</evidence>
<dbReference type="PROSITE" id="PS50192">
    <property type="entry name" value="T_SNARE"/>
    <property type="match status" value="1"/>
</dbReference>
<dbReference type="OrthoDB" id="10251371at2759"/>
<keyword evidence="6 11" id="KW-1133">Transmembrane helix</keyword>
<evidence type="ECO:0000256" key="3">
    <source>
        <dbReference type="ARBA" id="ARBA00022448"/>
    </source>
</evidence>
<dbReference type="GO" id="GO:0048278">
    <property type="term" value="P:vesicle docking"/>
    <property type="evidence" value="ECO:0007669"/>
    <property type="project" value="TreeGrafter"/>
</dbReference>
<reference evidence="13 14" key="1">
    <citation type="journal article" date="2013" name="Curr. Biol.">
        <title>The Genome of the Foraminiferan Reticulomyxa filosa.</title>
        <authorList>
            <person name="Glockner G."/>
            <person name="Hulsmann N."/>
            <person name="Schleicher M."/>
            <person name="Noegel A.A."/>
            <person name="Eichinger L."/>
            <person name="Gallinger C."/>
            <person name="Pawlowski J."/>
            <person name="Sierra R."/>
            <person name="Euteneuer U."/>
            <person name="Pillet L."/>
            <person name="Moustafa A."/>
            <person name="Platzer M."/>
            <person name="Groth M."/>
            <person name="Szafranski K."/>
            <person name="Schliwa M."/>
        </authorList>
    </citation>
    <scope>NUCLEOTIDE SEQUENCE [LARGE SCALE GENOMIC DNA]</scope>
</reference>
<evidence type="ECO:0000256" key="4">
    <source>
        <dbReference type="ARBA" id="ARBA00022692"/>
    </source>
</evidence>
<keyword evidence="14" id="KW-1185">Reference proteome</keyword>
<protein>
    <recommendedName>
        <fullName evidence="12">t-SNARE coiled-coil homology domain-containing protein</fullName>
    </recommendedName>
</protein>
<dbReference type="GO" id="GO:0005484">
    <property type="term" value="F:SNAP receptor activity"/>
    <property type="evidence" value="ECO:0007669"/>
    <property type="project" value="TreeGrafter"/>
</dbReference>
<dbReference type="InterPro" id="IPR000727">
    <property type="entry name" value="T_SNARE_dom"/>
</dbReference>
<evidence type="ECO:0000313" key="13">
    <source>
        <dbReference type="EMBL" id="ETO24580.1"/>
    </source>
</evidence>
<keyword evidence="9 11" id="KW-0472">Membrane</keyword>
<dbReference type="EMBL" id="ASPP01009131">
    <property type="protein sequence ID" value="ETO24580.1"/>
    <property type="molecule type" value="Genomic_DNA"/>
</dbReference>
<evidence type="ECO:0000256" key="5">
    <source>
        <dbReference type="ARBA" id="ARBA00022927"/>
    </source>
</evidence>
<dbReference type="GO" id="GO:0006886">
    <property type="term" value="P:intracellular protein transport"/>
    <property type="evidence" value="ECO:0007669"/>
    <property type="project" value="TreeGrafter"/>
</dbReference>
<evidence type="ECO:0000256" key="7">
    <source>
        <dbReference type="ARBA" id="ARBA00023034"/>
    </source>
</evidence>
<dbReference type="InterPro" id="IPR045242">
    <property type="entry name" value="Syntaxin"/>
</dbReference>
<feature type="domain" description="T-SNARE coiled-coil homology" evidence="12">
    <location>
        <begin position="268"/>
        <end position="296"/>
    </location>
</feature>
<organism evidence="13 14">
    <name type="scientific">Reticulomyxa filosa</name>
    <dbReference type="NCBI Taxonomy" id="46433"/>
    <lineage>
        <taxon>Eukaryota</taxon>
        <taxon>Sar</taxon>
        <taxon>Rhizaria</taxon>
        <taxon>Retaria</taxon>
        <taxon>Foraminifera</taxon>
        <taxon>Monothalamids</taxon>
        <taxon>Reticulomyxidae</taxon>
        <taxon>Reticulomyxa</taxon>
    </lineage>
</organism>
<keyword evidence="4 11" id="KW-0812">Transmembrane</keyword>
<comment type="subcellular location">
    <subcellularLocation>
        <location evidence="1">Golgi apparatus membrane</location>
        <topology evidence="1">Single-pass type IV membrane protein</topology>
    </subcellularLocation>
</comment>
<dbReference type="PANTHER" id="PTHR19957">
    <property type="entry name" value="SYNTAXIN"/>
    <property type="match status" value="1"/>
</dbReference>
<keyword evidence="3" id="KW-0813">Transport</keyword>
<dbReference type="PANTHER" id="PTHR19957:SF83">
    <property type="entry name" value="SYNTAXIN-16"/>
    <property type="match status" value="1"/>
</dbReference>
<dbReference type="InterPro" id="IPR010989">
    <property type="entry name" value="SNARE"/>
</dbReference>
<evidence type="ECO:0000256" key="8">
    <source>
        <dbReference type="ARBA" id="ARBA00023054"/>
    </source>
</evidence>
<feature type="region of interest" description="Disordered" evidence="10">
    <location>
        <begin position="420"/>
        <end position="441"/>
    </location>
</feature>
<evidence type="ECO:0000256" key="2">
    <source>
        <dbReference type="ARBA" id="ARBA00009063"/>
    </source>
</evidence>
<proteinExistence type="inferred from homology"/>
<comment type="caution">
    <text evidence="13">The sequence shown here is derived from an EMBL/GenBank/DDBJ whole genome shotgun (WGS) entry which is preliminary data.</text>
</comment>
<sequence length="441" mass="51864">MSIQYHPCYRDLTRRFMHLRESFQPLKVSFSEHTSQEHIISSPEQVEGLPPVWTETLELIDDDLHKIEQQISLLQSSHANRLRINFNDTKYQDIQVQERTRSITKLFREVENNLKKVVVMGNEKPNETLPYQERLIRLNVMRSRAMKVQGLTKTFRHAQREFLEKLSKQEAMGNRLIDGNIKNTLPPLEKLEQGFTIEQLQQLEKVEHESSQRTRDIIAIAKSIHELAQLFKELSVLVVEQVLIFFSIFDFSKTWTKNKINKSKKKKKGSILDRIDYNVERTVDTIKFAQKEVLRSEKYQKASRSILCIFELAKVKTRGKVLNTAKKDCLHLIVSIYLFYDLFFLMLLKLFLFGIEVSQRNILQIGKKTYSSFNPKNCTFLIYLEFNVHSKMQIKLDKTAIQSSTNKFLRVTSFPLLKKTPNSQDKSCKNKKMKKEKQNPK</sequence>
<evidence type="ECO:0000256" key="10">
    <source>
        <dbReference type="SAM" id="MobiDB-lite"/>
    </source>
</evidence>
<accession>X6NE28</accession>
<keyword evidence="5" id="KW-0653">Protein transport</keyword>
<gene>
    <name evidence="13" type="ORF">RFI_12577</name>
</gene>
<dbReference type="Proteomes" id="UP000023152">
    <property type="component" value="Unassembled WGS sequence"/>
</dbReference>
<dbReference type="GO" id="GO:0031201">
    <property type="term" value="C:SNARE complex"/>
    <property type="evidence" value="ECO:0007669"/>
    <property type="project" value="TreeGrafter"/>
</dbReference>
<evidence type="ECO:0000256" key="1">
    <source>
        <dbReference type="ARBA" id="ARBA00004409"/>
    </source>
</evidence>
<name>X6NE28_RETFI</name>
<dbReference type="OMA" id="LCIFELA"/>
<evidence type="ECO:0000313" key="14">
    <source>
        <dbReference type="Proteomes" id="UP000023152"/>
    </source>
</evidence>
<dbReference type="Gene3D" id="1.20.58.70">
    <property type="match status" value="1"/>
</dbReference>
<feature type="transmembrane region" description="Helical" evidence="11">
    <location>
        <begin position="330"/>
        <end position="352"/>
    </location>
</feature>
<dbReference type="SUPFAM" id="SSF47661">
    <property type="entry name" value="t-snare proteins"/>
    <property type="match status" value="1"/>
</dbReference>
<evidence type="ECO:0000256" key="11">
    <source>
        <dbReference type="SAM" id="Phobius"/>
    </source>
</evidence>
<dbReference type="GO" id="GO:0000139">
    <property type="term" value="C:Golgi membrane"/>
    <property type="evidence" value="ECO:0007669"/>
    <property type="project" value="UniProtKB-SubCell"/>
</dbReference>
<keyword evidence="8" id="KW-0175">Coiled coil</keyword>
<dbReference type="GO" id="GO:0006906">
    <property type="term" value="P:vesicle fusion"/>
    <property type="evidence" value="ECO:0007669"/>
    <property type="project" value="TreeGrafter"/>
</dbReference>
<evidence type="ECO:0000256" key="9">
    <source>
        <dbReference type="ARBA" id="ARBA00023136"/>
    </source>
</evidence>
<dbReference type="AlphaFoldDB" id="X6NE28"/>